<evidence type="ECO:0000259" key="3">
    <source>
        <dbReference type="Pfam" id="PF00149"/>
    </source>
</evidence>
<keyword evidence="1 2" id="KW-0732">Signal</keyword>
<dbReference type="SUPFAM" id="SSF56300">
    <property type="entry name" value="Metallo-dependent phosphatases"/>
    <property type="match status" value="1"/>
</dbReference>
<proteinExistence type="predicted"/>
<reference evidence="4" key="1">
    <citation type="submission" date="2022-09" db="EMBL/GenBank/DDBJ databases">
        <title>Tahibacter sp. nov., isolated from a fresh water.</title>
        <authorList>
            <person name="Baek J.H."/>
            <person name="Lee J.K."/>
            <person name="Kim J.M."/>
            <person name="Jeon C.O."/>
        </authorList>
    </citation>
    <scope>NUCLEOTIDE SEQUENCE</scope>
    <source>
        <strain evidence="4">W38</strain>
    </source>
</reference>
<accession>A0ABY6BKB9</accession>
<dbReference type="InterPro" id="IPR029052">
    <property type="entry name" value="Metallo-depent_PP-like"/>
</dbReference>
<dbReference type="PANTHER" id="PTHR22953">
    <property type="entry name" value="ACID PHOSPHATASE RELATED"/>
    <property type="match status" value="1"/>
</dbReference>
<sequence>MQSLIRRVPRRAVVLAIACSMAPAATLAAGLLEATPQLVEDSAFTKAVETPTMLGKLAAPVNQVCEPGAHWIRVGFRELTLDQYDALQLTSSGGDSVVLEGNHWNGRQFSTRALRGECVQIKAWFGSAKSRFQLDNYQYGTKALAETTVTVAGAGDICDSTDCKRTADLIRAINPVAVFTAGDNAYSNGTLSEYNGHYNTYWGPFKSFTHPTPGNHEYNTSGASGYFDYFNGTGVQTGIAGTRGKGYYSWDVGDWHFIALNSNISMSAGSAQETWLRSDLAANTKPCTAAVWHHPIVSRGNYTGSSSVQPLWNALYDAKADLVLVGHDHNYQRYGKANKSLAADPKGLRQILIGTGGRGFYALSGSHPLLERANANTYGVLKLTLSSTGYQADFVPVAGSTFTDTVSGQCNKVVVADFSVAAAPTSLSMMRGGTAATTVSVGATGGFTNPVTLSASGLPSGVTYAVATNPVTPGSSTSVSFSAAATASLGTFTITLTGQSGTTSKTASVQLTVSSTTPVTRIYSNGNLNSGTTAANGTAAPAGTSWSELQFNTGTSIANIERGYAVNANAFRLADDFTVPAGQTWTIKSIDTFAYKRDVAASPSPFTRGTLQIWRGRPGDSGSTVLCGDTSTNVLASTSDYAMFRIAHSVVPTASTPDQTRRIWRNRLNVPATCAADGYFTAGTYWLVWTSTDSASGSHFAPSIVVPGARTRSGANARQLTVSSNSWSTILDKGNPDSAPDVTQDLPFELNGFAQ</sequence>
<keyword evidence="5" id="KW-1185">Reference proteome</keyword>
<dbReference type="PANTHER" id="PTHR22953:SF153">
    <property type="entry name" value="PURPLE ACID PHOSPHATASE"/>
    <property type="match status" value="1"/>
</dbReference>
<dbReference type="Proteomes" id="UP001064632">
    <property type="component" value="Chromosome"/>
</dbReference>
<dbReference type="EMBL" id="CP104694">
    <property type="protein sequence ID" value="UXI70459.1"/>
    <property type="molecule type" value="Genomic_DNA"/>
</dbReference>
<dbReference type="InterPro" id="IPR039331">
    <property type="entry name" value="PAPs-like"/>
</dbReference>
<name>A0ABY6BKB9_9GAMM</name>
<feature type="chain" id="PRO_5045307187" evidence="2">
    <location>
        <begin position="29"/>
        <end position="755"/>
    </location>
</feature>
<evidence type="ECO:0000313" key="5">
    <source>
        <dbReference type="Proteomes" id="UP001064632"/>
    </source>
</evidence>
<feature type="domain" description="Calcineurin-like phosphoesterase" evidence="3">
    <location>
        <begin position="151"/>
        <end position="331"/>
    </location>
</feature>
<dbReference type="Gene3D" id="3.60.21.10">
    <property type="match status" value="1"/>
</dbReference>
<evidence type="ECO:0000256" key="1">
    <source>
        <dbReference type="ARBA" id="ARBA00022729"/>
    </source>
</evidence>
<evidence type="ECO:0000313" key="4">
    <source>
        <dbReference type="EMBL" id="UXI70459.1"/>
    </source>
</evidence>
<protein>
    <submittedName>
        <fullName evidence="4">Metallophosphoesterase</fullName>
    </submittedName>
</protein>
<gene>
    <name evidence="4" type="ORF">N4264_12730</name>
</gene>
<dbReference type="InterPro" id="IPR004843">
    <property type="entry name" value="Calcineurin-like_PHP"/>
</dbReference>
<feature type="signal peptide" evidence="2">
    <location>
        <begin position="1"/>
        <end position="28"/>
    </location>
</feature>
<dbReference type="RefSeq" id="WP_261697407.1">
    <property type="nucleotide sequence ID" value="NZ_CP104694.1"/>
</dbReference>
<evidence type="ECO:0000256" key="2">
    <source>
        <dbReference type="SAM" id="SignalP"/>
    </source>
</evidence>
<organism evidence="4 5">
    <name type="scientific">Tahibacter amnicola</name>
    <dbReference type="NCBI Taxonomy" id="2976241"/>
    <lineage>
        <taxon>Bacteria</taxon>
        <taxon>Pseudomonadati</taxon>
        <taxon>Pseudomonadota</taxon>
        <taxon>Gammaproteobacteria</taxon>
        <taxon>Lysobacterales</taxon>
        <taxon>Rhodanobacteraceae</taxon>
        <taxon>Tahibacter</taxon>
    </lineage>
</organism>
<dbReference type="Pfam" id="PF00149">
    <property type="entry name" value="Metallophos"/>
    <property type="match status" value="1"/>
</dbReference>